<feature type="compositionally biased region" description="Polar residues" evidence="1">
    <location>
        <begin position="55"/>
        <end position="66"/>
    </location>
</feature>
<dbReference type="EMBL" id="CAMXCT010000236">
    <property type="protein sequence ID" value="CAI3975993.1"/>
    <property type="molecule type" value="Genomic_DNA"/>
</dbReference>
<dbReference type="Proteomes" id="UP001152797">
    <property type="component" value="Unassembled WGS sequence"/>
</dbReference>
<accession>A0A9P1FH54</accession>
<sequence length="920" mass="99559">MDEVDEDQTNESWASKCGHLKTSVETDEDGDMTLKASKKPKGCDDDFFSLWGTGSIVSGTPSNSEPATRKRNKHDPVPDGAEPKAASKKAKAQKGHGPIGLGVPAPSSDGSSSAGAPNQLSTSWMFGTKLTAKSGRSKNFEHSKDFDATEKAISQVEGLKAHIGNPAQFLSLSYAKAQAVLDKIGARNTDPLQKIYREASQTPDGSHGLELLKRTVSAHRQAQAIVDFVAALHDAEASAATLEDAVAEVRNQGISLPDCVNHLSYARKCKELAKNENWADYFDSLSKENLGKLFGSEDAPELLDFQASSIKTVLSSLLMAEVKVDCKMDGTELSEEDIQKAKDAEIFRLAKTVHLCLQGFCSTVHPLWKDQQVVAQLGDDICRLIKLTDAVMKDKGAKTWAAQEIEELKGLRSALLSNRKGPLHETLTLFPVGIYIQKTVDSLCISFAHDQGLQSELTHLVELVESLNTTFTGDGLVKEKVVGDAKDLDIQIPSQAKLVEIVSKFGLIVVTGSKRFQEEQEANMTKVNCKLDEFVAALEQAMTFRFAHKYGEKLIPILEELVKVGGPNKSDAAKIASLQSILDALKLPAAFNPLAKTQLAKVLGEARLPYVEGIMGDNVAFYATLKSSLPLVVQLLENPRELGPSQLMNEHLVELLQILAKTSALDNVIKLCPKLHIVLKNLKMRLLTSAKLVIANHCSSFTGFLTEFASVGKPEAILKEDFVGKVSTEGDGEDSTMCHAAFGKIFKLYFADQPARDQTMNVHSGDASFPLTCAAVCGGAGILPFAKDIVKLAFLIEENNAKKSSMASVLSKKNSAASEQDMETVKLRHLTTAISMQVAKAFESLKTACACIETVDGASGNGSKVLAGFREVLSSHLTKLTFLVNAELSECQQHVGSLIQAVLVEHKLGESLSRRRLTRG</sequence>
<keyword evidence="4" id="KW-1185">Reference proteome</keyword>
<dbReference type="AlphaFoldDB" id="A0A9P1FH54"/>
<gene>
    <name evidence="2" type="ORF">C1SCF055_LOCUS4254</name>
</gene>
<reference evidence="2" key="1">
    <citation type="submission" date="2022-10" db="EMBL/GenBank/DDBJ databases">
        <authorList>
            <person name="Chen Y."/>
            <person name="Dougan E. K."/>
            <person name="Chan C."/>
            <person name="Rhodes N."/>
            <person name="Thang M."/>
        </authorList>
    </citation>
    <scope>NUCLEOTIDE SEQUENCE</scope>
</reference>
<evidence type="ECO:0000256" key="1">
    <source>
        <dbReference type="SAM" id="MobiDB-lite"/>
    </source>
</evidence>
<reference evidence="3 4" key="2">
    <citation type="submission" date="2024-05" db="EMBL/GenBank/DDBJ databases">
        <authorList>
            <person name="Chen Y."/>
            <person name="Shah S."/>
            <person name="Dougan E. K."/>
            <person name="Thang M."/>
            <person name="Chan C."/>
        </authorList>
    </citation>
    <scope>NUCLEOTIDE SEQUENCE [LARGE SCALE GENOMIC DNA]</scope>
</reference>
<dbReference type="OrthoDB" id="418025at2759"/>
<evidence type="ECO:0000313" key="2">
    <source>
        <dbReference type="EMBL" id="CAI3975993.1"/>
    </source>
</evidence>
<evidence type="ECO:0000313" key="3">
    <source>
        <dbReference type="EMBL" id="CAL4763305.1"/>
    </source>
</evidence>
<comment type="caution">
    <text evidence="2">The sequence shown here is derived from an EMBL/GenBank/DDBJ whole genome shotgun (WGS) entry which is preliminary data.</text>
</comment>
<organism evidence="2">
    <name type="scientific">Cladocopium goreaui</name>
    <dbReference type="NCBI Taxonomy" id="2562237"/>
    <lineage>
        <taxon>Eukaryota</taxon>
        <taxon>Sar</taxon>
        <taxon>Alveolata</taxon>
        <taxon>Dinophyceae</taxon>
        <taxon>Suessiales</taxon>
        <taxon>Symbiodiniaceae</taxon>
        <taxon>Cladocopium</taxon>
    </lineage>
</organism>
<protein>
    <submittedName>
        <fullName evidence="2">Uncharacterized protein</fullName>
    </submittedName>
</protein>
<proteinExistence type="predicted"/>
<evidence type="ECO:0000313" key="4">
    <source>
        <dbReference type="Proteomes" id="UP001152797"/>
    </source>
</evidence>
<feature type="region of interest" description="Disordered" evidence="1">
    <location>
        <begin position="1"/>
        <end position="121"/>
    </location>
</feature>
<dbReference type="EMBL" id="CAMXCT030000236">
    <property type="protein sequence ID" value="CAL4763305.1"/>
    <property type="molecule type" value="Genomic_DNA"/>
</dbReference>
<feature type="compositionally biased region" description="Low complexity" evidence="1">
    <location>
        <begin position="102"/>
        <end position="117"/>
    </location>
</feature>
<name>A0A9P1FH54_9DINO</name>
<dbReference type="EMBL" id="CAMXCT020000236">
    <property type="protein sequence ID" value="CAL1129368.1"/>
    <property type="molecule type" value="Genomic_DNA"/>
</dbReference>